<proteinExistence type="predicted"/>
<organism evidence="8 10">
    <name type="scientific">Neomoorella thermoacetica</name>
    <name type="common">Clostridium thermoaceticum</name>
    <dbReference type="NCBI Taxonomy" id="1525"/>
    <lineage>
        <taxon>Bacteria</taxon>
        <taxon>Bacillati</taxon>
        <taxon>Bacillota</taxon>
        <taxon>Clostridia</taxon>
        <taxon>Neomoorellales</taxon>
        <taxon>Neomoorellaceae</taxon>
        <taxon>Neomoorella</taxon>
    </lineage>
</organism>
<reference evidence="9 11" key="2">
    <citation type="submission" date="2019-05" db="EMBL/GenBank/DDBJ databases">
        <title>Genome sequence of Moorella thermoacetica ATCC 33924.</title>
        <authorList>
            <person name="Poehlein A."/>
            <person name="Bengelsdorf F.R."/>
            <person name="Duerre P."/>
            <person name="Daniel R."/>
        </authorList>
    </citation>
    <scope>NUCLEOTIDE SEQUENCE [LARGE SCALE GENOMIC DNA]</scope>
    <source>
        <strain evidence="9 11">ATCC 33924</strain>
    </source>
</reference>
<accession>A0A5D3I8J0</accession>
<dbReference type="InterPro" id="IPR058240">
    <property type="entry name" value="rSAM_sf"/>
</dbReference>
<dbReference type="Gene3D" id="3.20.20.70">
    <property type="entry name" value="Aldolase class I"/>
    <property type="match status" value="1"/>
</dbReference>
<dbReference type="AlphaFoldDB" id="A0A5D3I8J0"/>
<evidence type="ECO:0000313" key="9">
    <source>
        <dbReference type="EMBL" id="TYL14556.1"/>
    </source>
</evidence>
<dbReference type="InterPro" id="IPR034457">
    <property type="entry name" value="Organic_radical-activating"/>
</dbReference>
<evidence type="ECO:0000313" key="10">
    <source>
        <dbReference type="Proteomes" id="UP000094598"/>
    </source>
</evidence>
<dbReference type="InterPro" id="IPR027596">
    <property type="entry name" value="AmmeMemoSam_rS"/>
</dbReference>
<dbReference type="Gene3D" id="3.40.50.1980">
    <property type="entry name" value="Nitrogenase molybdenum iron protein domain"/>
    <property type="match status" value="1"/>
</dbReference>
<dbReference type="EMBL" id="VCDX01000002">
    <property type="protein sequence ID" value="TYL14556.1"/>
    <property type="molecule type" value="Genomic_DNA"/>
</dbReference>
<dbReference type="GO" id="GO:0046872">
    <property type="term" value="F:metal ion binding"/>
    <property type="evidence" value="ECO:0007669"/>
    <property type="project" value="UniProtKB-KW"/>
</dbReference>
<dbReference type="Proteomes" id="UP000094598">
    <property type="component" value="Chromosome"/>
</dbReference>
<dbReference type="SFLD" id="SFLDS00029">
    <property type="entry name" value="Radical_SAM"/>
    <property type="match status" value="1"/>
</dbReference>
<dbReference type="InterPro" id="IPR013785">
    <property type="entry name" value="Aldolase_TIM"/>
</dbReference>
<keyword evidence="3" id="KW-0949">S-adenosyl-L-methionine</keyword>
<evidence type="ECO:0000256" key="5">
    <source>
        <dbReference type="ARBA" id="ARBA00023004"/>
    </source>
</evidence>
<dbReference type="Pfam" id="PF04055">
    <property type="entry name" value="Radical_SAM"/>
    <property type="match status" value="1"/>
</dbReference>
<dbReference type="CDD" id="cd01335">
    <property type="entry name" value="Radical_SAM"/>
    <property type="match status" value="1"/>
</dbReference>
<dbReference type="Gene3D" id="1.20.58.2180">
    <property type="match status" value="1"/>
</dbReference>
<protein>
    <submittedName>
        <fullName evidence="8">Molybdenum cofactor biosynthesis protein A</fullName>
    </submittedName>
</protein>
<evidence type="ECO:0000256" key="2">
    <source>
        <dbReference type="ARBA" id="ARBA00022485"/>
    </source>
</evidence>
<dbReference type="Proteomes" id="UP000322283">
    <property type="component" value="Unassembled WGS sequence"/>
</dbReference>
<gene>
    <name evidence="8" type="ORF">Maut_01713</name>
    <name evidence="9" type="ORF">MTAT_07910</name>
</gene>
<keyword evidence="5" id="KW-0408">Iron</keyword>
<keyword evidence="4" id="KW-0479">Metal-binding</keyword>
<evidence type="ECO:0000259" key="7">
    <source>
        <dbReference type="PROSITE" id="PS51918"/>
    </source>
</evidence>
<dbReference type="SUPFAM" id="SSF102114">
    <property type="entry name" value="Radical SAM enzymes"/>
    <property type="match status" value="1"/>
</dbReference>
<dbReference type="InterPro" id="IPR007197">
    <property type="entry name" value="rSAM"/>
</dbReference>
<keyword evidence="2" id="KW-0004">4Fe-4S</keyword>
<evidence type="ECO:0000256" key="3">
    <source>
        <dbReference type="ARBA" id="ARBA00022691"/>
    </source>
</evidence>
<comment type="cofactor">
    <cofactor evidence="1">
        <name>[4Fe-4S] cluster</name>
        <dbReference type="ChEBI" id="CHEBI:49883"/>
    </cofactor>
</comment>
<sequence>MEVRFMKCSICERACVIPEGKTGACGLYKNNGQEITELYPDNYLVVCPISIETMPMLHFYPGGKFLQISTAGCNFNCNGCVSTVIAKEMDPASRALRKLSPEEVVSEAIKNDCIGIAFLMNDPLASLPTFIKVARVAKSCSLLVGCSTNAYFTETSLAQIISDLDFINIGVKGLSDQAYRGCGGSTVKPVLRNIKKLYESGIHVEISCIYQRHNEKEILSLARHIAQISKDIPLHIMRFIPLENANPLLEPSIREAEKLYQRLKEHLSYIYLFNSPGTDYLNTFCPGCGEIIYKRDFYGPMGAKLRFADMGSIKGNTCPGCGQELKSIRGTLAKTKYQEGDFQGGYPFTRALEMMEAILITMGVSDKKKVLQVWEEVLCNNMLSQLHRDLQNLQRYIQTIRYFGRVIRLENKAEELASYLEERVSLITKGLRFISNKPRVYYAMGKPLFCIKGERFENQLVEAAGGISVNKEIECSGRPGMKISVEKLNALNPQIIFISAFISAPVEDFYTDCYEAGVDVEAVRNKRIYNHPAPGWDFGSPRWILGLMYMANILHPEIFNFDVFAEAEEFYQKFYATDFSISDLNRSFGKPSSKWMWK</sequence>
<evidence type="ECO:0000313" key="8">
    <source>
        <dbReference type="EMBL" id="AOQ24150.1"/>
    </source>
</evidence>
<keyword evidence="6" id="KW-0411">Iron-sulfur</keyword>
<feature type="domain" description="Radical SAM core" evidence="7">
    <location>
        <begin position="58"/>
        <end position="274"/>
    </location>
</feature>
<dbReference type="SFLD" id="SFLDG01101">
    <property type="entry name" value="Uncharacterised_Radical_SAM_Su"/>
    <property type="match status" value="1"/>
</dbReference>
<reference evidence="8 10" key="1">
    <citation type="submission" date="2016-08" db="EMBL/GenBank/DDBJ databases">
        <title>Moorella thermoacetica DSM 103132.</title>
        <authorList>
            <person name="Jendresen C.B."/>
            <person name="Redl S.M."/>
            <person name="Jensen T.O."/>
            <person name="Nielsen A.T."/>
        </authorList>
    </citation>
    <scope>NUCLEOTIDE SEQUENCE [LARGE SCALE GENOMIC DNA]</scope>
    <source>
        <strain evidence="8 10">DSM 103132</strain>
    </source>
</reference>
<name>A0A5D3I8J0_NEOTH</name>
<dbReference type="GO" id="GO:0003824">
    <property type="term" value="F:catalytic activity"/>
    <property type="evidence" value="ECO:0007669"/>
    <property type="project" value="InterPro"/>
</dbReference>
<dbReference type="PANTHER" id="PTHR30352:SF5">
    <property type="entry name" value="PYRUVATE FORMATE-LYASE 1-ACTIVATING ENZYME"/>
    <property type="match status" value="1"/>
</dbReference>
<dbReference type="SFLD" id="SFLDG01067">
    <property type="entry name" value="SPASM/twitch_domain_containing"/>
    <property type="match status" value="1"/>
</dbReference>
<evidence type="ECO:0000256" key="4">
    <source>
        <dbReference type="ARBA" id="ARBA00022723"/>
    </source>
</evidence>
<dbReference type="EMBL" id="CP017019">
    <property type="protein sequence ID" value="AOQ24150.1"/>
    <property type="molecule type" value="Genomic_DNA"/>
</dbReference>
<evidence type="ECO:0000313" key="11">
    <source>
        <dbReference type="Proteomes" id="UP000322283"/>
    </source>
</evidence>
<evidence type="ECO:0000256" key="6">
    <source>
        <dbReference type="ARBA" id="ARBA00023014"/>
    </source>
</evidence>
<evidence type="ECO:0000256" key="1">
    <source>
        <dbReference type="ARBA" id="ARBA00001966"/>
    </source>
</evidence>
<dbReference type="PROSITE" id="PS51918">
    <property type="entry name" value="RADICAL_SAM"/>
    <property type="match status" value="1"/>
</dbReference>
<dbReference type="PANTHER" id="PTHR30352">
    <property type="entry name" value="PYRUVATE FORMATE-LYASE-ACTIVATING ENZYME"/>
    <property type="match status" value="1"/>
</dbReference>
<keyword evidence="11" id="KW-1185">Reference proteome</keyword>
<dbReference type="GO" id="GO:0051539">
    <property type="term" value="F:4 iron, 4 sulfur cluster binding"/>
    <property type="evidence" value="ECO:0007669"/>
    <property type="project" value="UniProtKB-KW"/>
</dbReference>
<dbReference type="SUPFAM" id="SSF53807">
    <property type="entry name" value="Helical backbone' metal receptor"/>
    <property type="match status" value="1"/>
</dbReference>